<proteinExistence type="predicted"/>
<dbReference type="EMBL" id="FNPH01000001">
    <property type="protein sequence ID" value="SDY23645.1"/>
    <property type="molecule type" value="Genomic_DNA"/>
</dbReference>
<accession>A0A1H3I892</accession>
<evidence type="ECO:0000313" key="1">
    <source>
        <dbReference type="EMBL" id="SDY23645.1"/>
    </source>
</evidence>
<gene>
    <name evidence="1" type="ORF">SAMN05444365_1011154</name>
</gene>
<evidence type="ECO:0000313" key="2">
    <source>
        <dbReference type="Proteomes" id="UP000242415"/>
    </source>
</evidence>
<dbReference type="AlphaFoldDB" id="A0A1H3I892"/>
<dbReference type="STRING" id="405436.SAMN05444365_1011154"/>
<keyword evidence="2" id="KW-1185">Reference proteome</keyword>
<dbReference type="Proteomes" id="UP000242415">
    <property type="component" value="Unassembled WGS sequence"/>
</dbReference>
<sequence length="50" mass="5491">MPLYLAVAGVLAAAVLGFAGGMVTYQKSRRWCTICGSSLRCPRCARWNQR</sequence>
<organism evidence="1 2">
    <name type="scientific">Micromonospora pattaloongensis</name>
    <dbReference type="NCBI Taxonomy" id="405436"/>
    <lineage>
        <taxon>Bacteria</taxon>
        <taxon>Bacillati</taxon>
        <taxon>Actinomycetota</taxon>
        <taxon>Actinomycetes</taxon>
        <taxon>Micromonosporales</taxon>
        <taxon>Micromonosporaceae</taxon>
        <taxon>Micromonospora</taxon>
    </lineage>
</organism>
<name>A0A1H3I892_9ACTN</name>
<protein>
    <submittedName>
        <fullName evidence="1">Uncharacterized protein</fullName>
    </submittedName>
</protein>
<reference evidence="2" key="1">
    <citation type="submission" date="2016-10" db="EMBL/GenBank/DDBJ databases">
        <authorList>
            <person name="Varghese N."/>
            <person name="Submissions S."/>
        </authorList>
    </citation>
    <scope>NUCLEOTIDE SEQUENCE [LARGE SCALE GENOMIC DNA]</scope>
    <source>
        <strain evidence="2">DSM 45245</strain>
    </source>
</reference>